<dbReference type="Pfam" id="PF07715">
    <property type="entry name" value="Plug"/>
    <property type="match status" value="1"/>
</dbReference>
<proteinExistence type="inferred from homology"/>
<evidence type="ECO:0000256" key="5">
    <source>
        <dbReference type="ARBA" id="ARBA00023136"/>
    </source>
</evidence>
<reference evidence="9" key="1">
    <citation type="journal article" date="2014" name="Int. J. Syst. Evol. Microbiol.">
        <title>Complete genome sequence of Corynebacterium casei LMG S-19264T (=DSM 44701T), isolated from a smear-ripened cheese.</title>
        <authorList>
            <consortium name="US DOE Joint Genome Institute (JGI-PGF)"/>
            <person name="Walter F."/>
            <person name="Albersmeier A."/>
            <person name="Kalinowski J."/>
            <person name="Ruckert C."/>
        </authorList>
    </citation>
    <scope>NUCLEOTIDE SEQUENCE</scope>
    <source>
        <strain evidence="9">CGMCC 1.15448</strain>
    </source>
</reference>
<dbReference type="SUPFAM" id="SSF49464">
    <property type="entry name" value="Carboxypeptidase regulatory domain-like"/>
    <property type="match status" value="1"/>
</dbReference>
<accession>A0A8J2UAB6</accession>
<evidence type="ECO:0000259" key="8">
    <source>
        <dbReference type="Pfam" id="PF07715"/>
    </source>
</evidence>
<protein>
    <submittedName>
        <fullName evidence="9">SusC/RagA family TonB-linked outer membrane protein</fullName>
    </submittedName>
</protein>
<keyword evidence="4 7" id="KW-0812">Transmembrane</keyword>
<dbReference type="EMBL" id="BMJC01000001">
    <property type="protein sequence ID" value="GGA88939.1"/>
    <property type="molecule type" value="Genomic_DNA"/>
</dbReference>
<dbReference type="InterPro" id="IPR008969">
    <property type="entry name" value="CarboxyPept-like_regulatory"/>
</dbReference>
<dbReference type="GO" id="GO:0009279">
    <property type="term" value="C:cell outer membrane"/>
    <property type="evidence" value="ECO:0007669"/>
    <property type="project" value="UniProtKB-SubCell"/>
</dbReference>
<dbReference type="NCBIfam" id="TIGR04056">
    <property type="entry name" value="OMP_RagA_SusC"/>
    <property type="match status" value="1"/>
</dbReference>
<dbReference type="InterPro" id="IPR023996">
    <property type="entry name" value="TonB-dep_OMP_SusC/RagA"/>
</dbReference>
<dbReference type="SUPFAM" id="SSF56935">
    <property type="entry name" value="Porins"/>
    <property type="match status" value="1"/>
</dbReference>
<evidence type="ECO:0000256" key="6">
    <source>
        <dbReference type="ARBA" id="ARBA00023237"/>
    </source>
</evidence>
<evidence type="ECO:0000256" key="3">
    <source>
        <dbReference type="ARBA" id="ARBA00022452"/>
    </source>
</evidence>
<evidence type="ECO:0000313" key="10">
    <source>
        <dbReference type="Proteomes" id="UP000607559"/>
    </source>
</evidence>
<reference evidence="9" key="2">
    <citation type="submission" date="2020-09" db="EMBL/GenBank/DDBJ databases">
        <authorList>
            <person name="Sun Q."/>
            <person name="Zhou Y."/>
        </authorList>
    </citation>
    <scope>NUCLEOTIDE SEQUENCE</scope>
    <source>
        <strain evidence="9">CGMCC 1.15448</strain>
    </source>
</reference>
<dbReference type="Pfam" id="PF13715">
    <property type="entry name" value="CarbopepD_reg_2"/>
    <property type="match status" value="1"/>
</dbReference>
<comment type="similarity">
    <text evidence="7">Belongs to the TonB-dependent receptor family.</text>
</comment>
<evidence type="ECO:0000256" key="4">
    <source>
        <dbReference type="ARBA" id="ARBA00022692"/>
    </source>
</evidence>
<dbReference type="Gene3D" id="2.40.170.20">
    <property type="entry name" value="TonB-dependent receptor, beta-barrel domain"/>
    <property type="match status" value="1"/>
</dbReference>
<evidence type="ECO:0000256" key="2">
    <source>
        <dbReference type="ARBA" id="ARBA00022448"/>
    </source>
</evidence>
<dbReference type="InterPro" id="IPR012910">
    <property type="entry name" value="Plug_dom"/>
</dbReference>
<keyword evidence="2 7" id="KW-0813">Transport</keyword>
<dbReference type="InterPro" id="IPR036942">
    <property type="entry name" value="Beta-barrel_TonB_sf"/>
</dbReference>
<evidence type="ECO:0000256" key="7">
    <source>
        <dbReference type="PROSITE-ProRule" id="PRU01360"/>
    </source>
</evidence>
<evidence type="ECO:0000256" key="1">
    <source>
        <dbReference type="ARBA" id="ARBA00004571"/>
    </source>
</evidence>
<dbReference type="InterPro" id="IPR037066">
    <property type="entry name" value="Plug_dom_sf"/>
</dbReference>
<name>A0A8J2UAB6_9BACT</name>
<comment type="subcellular location">
    <subcellularLocation>
        <location evidence="1 7">Cell outer membrane</location>
        <topology evidence="1 7">Multi-pass membrane protein</topology>
    </subcellularLocation>
</comment>
<gene>
    <name evidence="9" type="ORF">GCM10011511_10240</name>
</gene>
<keyword evidence="3 7" id="KW-1134">Transmembrane beta strand</keyword>
<evidence type="ECO:0000313" key="9">
    <source>
        <dbReference type="EMBL" id="GGA88939.1"/>
    </source>
</evidence>
<feature type="domain" description="TonB-dependent receptor plug" evidence="8">
    <location>
        <begin position="137"/>
        <end position="245"/>
    </location>
</feature>
<dbReference type="Gene3D" id="2.60.40.1120">
    <property type="entry name" value="Carboxypeptidase-like, regulatory domain"/>
    <property type="match status" value="1"/>
</dbReference>
<dbReference type="InterPro" id="IPR039426">
    <property type="entry name" value="TonB-dep_rcpt-like"/>
</dbReference>
<keyword evidence="10" id="KW-1185">Reference proteome</keyword>
<keyword evidence="6 7" id="KW-0998">Cell outer membrane</keyword>
<dbReference type="Proteomes" id="UP000607559">
    <property type="component" value="Unassembled WGS sequence"/>
</dbReference>
<organism evidence="9 10">
    <name type="scientific">Puia dinghuensis</name>
    <dbReference type="NCBI Taxonomy" id="1792502"/>
    <lineage>
        <taxon>Bacteria</taxon>
        <taxon>Pseudomonadati</taxon>
        <taxon>Bacteroidota</taxon>
        <taxon>Chitinophagia</taxon>
        <taxon>Chitinophagales</taxon>
        <taxon>Chitinophagaceae</taxon>
        <taxon>Puia</taxon>
    </lineage>
</organism>
<dbReference type="NCBIfam" id="TIGR04057">
    <property type="entry name" value="SusC_RagA_signa"/>
    <property type="match status" value="1"/>
</dbReference>
<dbReference type="InterPro" id="IPR023997">
    <property type="entry name" value="TonB-dep_OMP_SusC/RagA_CS"/>
</dbReference>
<keyword evidence="5 7" id="KW-0472">Membrane</keyword>
<dbReference type="AlphaFoldDB" id="A0A8J2UAB6"/>
<comment type="caution">
    <text evidence="9">The sequence shown here is derived from an EMBL/GenBank/DDBJ whole genome shotgun (WGS) entry which is preliminary data.</text>
</comment>
<dbReference type="PROSITE" id="PS52016">
    <property type="entry name" value="TONB_DEPENDENT_REC_3"/>
    <property type="match status" value="1"/>
</dbReference>
<dbReference type="Gene3D" id="2.170.130.10">
    <property type="entry name" value="TonB-dependent receptor, plug domain"/>
    <property type="match status" value="1"/>
</dbReference>
<sequence>MLLVAINTLKPKHMKRDSLLYQHAYRRLTFLLSLICITGALFGQGRQITGKVVENENDSLIVGATVAVKGKNISTLTANDGSFSLMVPPNSILVISYVGFTTQEIPVRNLSRFDVRLVSNLQSIQQVVVIGYGTAKRKDITGSIASVTSDQIAKVPITSAEQALQGRAAGVQVINNDASPGGNTSVLIRGIGSLASGGNNPLYVVDGYPTTSGINNINPNDIASIDVLKDASATAVYGIRAANGVVIITTKKGLKGKTQVSYDMYETVNSRPKEYNLLNAQQWATLSNQVEAADSTHTYHGLSIWHTPAQLHNVDWQNALYQVGLTQSYSVALRGGNDKAQSAFSLGYYDQKGILLQSFFKRLTAGLNLDYQPAKWLKSSTSLKYTYQNSNNPYAVASGSQGSLFQLAVNPPTLDSGNRLTYQISDGKGNYGFYNPVNPNVFKFNNPVYSVETNQYKNITNFVLASSSLEVMPVDGLRLKTNAGINISDYSGSFYQPEDNRANIQYPGSIVSPANYHQSMNNLFEWIWENTVAYDKTFGKHTINFVGGISAQKTTNDMMGAGGIPPNGVIRDLGQLTNLKFDQFGNGENISTLASEFARLTYQYNDKYIITGTIRRDGSSKFDTGHQYGVFPSGAIAWKIKNEDFMRDVTWLNDLKIRGSYGSVGNQSAIGLFQYQALYAGNFAANVNGGGADNLGYPFNKVYQNGIAQSQPSNPNLKWETDIQTDVGVDAAFLDGALSVTADWFNRDSKDFLLTLASPAQTGYNFITRNVGSMNNKGFEIAASYRGNKGKDIHYGITATVSAIKNTLTSIASGTSFVSNFGGLTLTGQGWNEFSRSYVGGPIGEFYGYKSLGIFQSQAQITALNAKAPGGIYYRAATSPGDRYFADINGDGVVNNDSDRVRLGNPQPKFYGGLNLDFSYKAWDINLYFYGTYGNKILNYIESDLESFQKRGSEGVENVSVNYYQNHWTPTNPSNKYPRALANDDNTLNAVPSSAFVENGSYLKLKNLTVGYTLPESLAKSLSIARLRVYFSTQNLFTITKYSGLDPEIGIQFGNATQNGVDNGTYPSSRSYTFGLNVTF</sequence>